<evidence type="ECO:0000256" key="2">
    <source>
        <dbReference type="ARBA" id="ARBA00022722"/>
    </source>
</evidence>
<feature type="transmembrane region" description="Helical" evidence="7">
    <location>
        <begin position="65"/>
        <end position="85"/>
    </location>
</feature>
<dbReference type="InterPro" id="IPR051827">
    <property type="entry name" value="Cas4_exonuclease"/>
</dbReference>
<dbReference type="PANTHER" id="PTHR36531">
    <property type="entry name" value="CRISPR-ASSOCIATED EXONUCLEASE CAS4"/>
    <property type="match status" value="1"/>
</dbReference>
<dbReference type="EMBL" id="JAGVSJ010000006">
    <property type="protein sequence ID" value="MBX8631577.1"/>
    <property type="molecule type" value="Genomic_DNA"/>
</dbReference>
<feature type="transmembrane region" description="Helical" evidence="7">
    <location>
        <begin position="91"/>
        <end position="112"/>
    </location>
</feature>
<evidence type="ECO:0000256" key="5">
    <source>
        <dbReference type="ARBA" id="ARBA00023004"/>
    </source>
</evidence>
<keyword evidence="4" id="KW-0378">Hydrolase</keyword>
<keyword evidence="7" id="KW-0472">Membrane</keyword>
<dbReference type="GO" id="GO:0051536">
    <property type="term" value="F:iron-sulfur cluster binding"/>
    <property type="evidence" value="ECO:0007669"/>
    <property type="project" value="UniProtKB-KW"/>
</dbReference>
<accession>A0A8J8CDT2</accession>
<name>A0A8J8CDT2_9ARCH</name>
<evidence type="ECO:0000256" key="3">
    <source>
        <dbReference type="ARBA" id="ARBA00022723"/>
    </source>
</evidence>
<keyword evidence="2" id="KW-0540">Nuclease</keyword>
<dbReference type="EMBL" id="JAHEAC010000087">
    <property type="protein sequence ID" value="MBX8644695.1"/>
    <property type="molecule type" value="Genomic_DNA"/>
</dbReference>
<organism evidence="10 11">
    <name type="scientific">Candidatus Sysuiplasma superficiale</name>
    <dbReference type="NCBI Taxonomy" id="2823368"/>
    <lineage>
        <taxon>Archaea</taxon>
        <taxon>Methanobacteriati</taxon>
        <taxon>Thermoplasmatota</taxon>
        <taxon>Thermoplasmata</taxon>
        <taxon>Candidatus Sysuiplasmatales</taxon>
        <taxon>Candidatus Sysuiplasmataceae</taxon>
        <taxon>Candidatus Sysuiplasma</taxon>
    </lineage>
</organism>
<reference evidence="10" key="1">
    <citation type="submission" date="2021-05" db="EMBL/GenBank/DDBJ databases">
        <title>Genomic insights into ecological role and evolution of a novel Thermoplasmata order Candidatus Sysuiplasmatales.</title>
        <authorList>
            <person name="Yuan Y."/>
        </authorList>
    </citation>
    <scope>NUCLEOTIDE SEQUENCE</scope>
    <source>
        <strain evidence="10">TUT19-bin139</strain>
        <strain evidence="9">YP2-bin.285</strain>
    </source>
</reference>
<keyword evidence="3" id="KW-0479">Metal-binding</keyword>
<dbReference type="GO" id="GO:0004518">
    <property type="term" value="F:nuclease activity"/>
    <property type="evidence" value="ECO:0007669"/>
    <property type="project" value="UniProtKB-KW"/>
</dbReference>
<comment type="caution">
    <text evidence="10">The sequence shown here is derived from an EMBL/GenBank/DDBJ whole genome shotgun (WGS) entry which is preliminary data.</text>
</comment>
<protein>
    <submittedName>
        <fullName evidence="10">Dna2/Cas4 domain-containing protein</fullName>
    </submittedName>
</protein>
<feature type="transmembrane region" description="Helical" evidence="7">
    <location>
        <begin position="124"/>
        <end position="145"/>
    </location>
</feature>
<keyword evidence="7" id="KW-0812">Transmembrane</keyword>
<evidence type="ECO:0000256" key="1">
    <source>
        <dbReference type="ARBA" id="ARBA00001966"/>
    </source>
</evidence>
<dbReference type="InterPro" id="IPR038726">
    <property type="entry name" value="PDDEXK_AddAB-type"/>
</dbReference>
<comment type="cofactor">
    <cofactor evidence="1">
        <name>[4Fe-4S] cluster</name>
        <dbReference type="ChEBI" id="CHEBI:49883"/>
    </cofactor>
</comment>
<dbReference type="InterPro" id="IPR011604">
    <property type="entry name" value="PDDEXK-like_dom_sf"/>
</dbReference>
<keyword evidence="7" id="KW-1133">Transmembrane helix</keyword>
<evidence type="ECO:0000256" key="6">
    <source>
        <dbReference type="ARBA" id="ARBA00023014"/>
    </source>
</evidence>
<dbReference type="Proteomes" id="UP000716004">
    <property type="component" value="Unassembled WGS sequence"/>
</dbReference>
<evidence type="ECO:0000313" key="9">
    <source>
        <dbReference type="EMBL" id="MBX8631577.1"/>
    </source>
</evidence>
<gene>
    <name evidence="9" type="ORF">J9259_03515</name>
    <name evidence="10" type="ORF">KIY12_08250</name>
</gene>
<dbReference type="PANTHER" id="PTHR36531:SF6">
    <property type="entry name" value="DNA REPLICATION ATP-DEPENDENT HELICASE_NUCLEASE DNA2"/>
    <property type="match status" value="1"/>
</dbReference>
<dbReference type="GO" id="GO:0046872">
    <property type="term" value="F:metal ion binding"/>
    <property type="evidence" value="ECO:0007669"/>
    <property type="project" value="UniProtKB-KW"/>
</dbReference>
<dbReference type="Pfam" id="PF12705">
    <property type="entry name" value="PDDEXK_1"/>
    <property type="match status" value="1"/>
</dbReference>
<evidence type="ECO:0000313" key="10">
    <source>
        <dbReference type="EMBL" id="MBX8644695.1"/>
    </source>
</evidence>
<evidence type="ECO:0000256" key="4">
    <source>
        <dbReference type="ARBA" id="ARBA00022801"/>
    </source>
</evidence>
<feature type="transmembrane region" description="Helical" evidence="7">
    <location>
        <begin position="151"/>
        <end position="173"/>
    </location>
</feature>
<proteinExistence type="predicted"/>
<feature type="domain" description="PD-(D/E)XK endonuclease-like" evidence="8">
    <location>
        <begin position="210"/>
        <end position="323"/>
    </location>
</feature>
<evidence type="ECO:0000259" key="8">
    <source>
        <dbReference type="Pfam" id="PF12705"/>
    </source>
</evidence>
<evidence type="ECO:0000313" key="11">
    <source>
        <dbReference type="Proteomes" id="UP000750197"/>
    </source>
</evidence>
<dbReference type="AlphaFoldDB" id="A0A8J8CDT2"/>
<evidence type="ECO:0000256" key="7">
    <source>
        <dbReference type="SAM" id="Phobius"/>
    </source>
</evidence>
<dbReference type="Gene3D" id="3.90.320.10">
    <property type="match status" value="1"/>
</dbReference>
<sequence>MRSRPFSAGEVEKYSYCPLSWWLSGPEEEMTEEFSEGNAAHSRLNTQLSELSGRQREAGIYSRMIMYYAITATVLAFIGISVLKFDRKTAISRILLLLAIVWLLMAISILYLSQREFYNTKIMTERVVLFLAILSMVLSILSVTILQVNAFLAMILESASLLWLIGASSFLYLDLWSERKAEMLGSNINVNGKIIYIGDDSHPVLSSSDGSLSGRPDFIVERDGMLMPVEFKSGRVPSGPLFSHIMQISAYCRLVEDNFGSRPDYGLIYYGRKSFTVDFDDEVEKLLKTKLEEMKRSWETGQAHRNHNRPGKCARCSRRARCPERLA</sequence>
<keyword evidence="5" id="KW-0408">Iron</keyword>
<keyword evidence="6" id="KW-0411">Iron-sulfur</keyword>
<dbReference type="GO" id="GO:0016787">
    <property type="term" value="F:hydrolase activity"/>
    <property type="evidence" value="ECO:0007669"/>
    <property type="project" value="UniProtKB-KW"/>
</dbReference>
<dbReference type="Proteomes" id="UP000750197">
    <property type="component" value="Unassembled WGS sequence"/>
</dbReference>